<dbReference type="AlphaFoldDB" id="A0A975SVK3"/>
<protein>
    <submittedName>
        <fullName evidence="1">Uncharacterized protein</fullName>
    </submittedName>
</protein>
<proteinExistence type="predicted"/>
<dbReference type="EMBL" id="CP077062">
    <property type="protein sequence ID" value="QWZ06689.1"/>
    <property type="molecule type" value="Genomic_DNA"/>
</dbReference>
<sequence length="87" mass="9687">MNEVVLLRRELMSEAMSLVAELDSHPAGSVLRCYARAVHGQRSAGCADADLPRVAREVAAQVLRTRRTPLPAPRAFIPRQREVRRIA</sequence>
<evidence type="ECO:0000313" key="1">
    <source>
        <dbReference type="EMBL" id="QWZ06689.1"/>
    </source>
</evidence>
<reference evidence="1" key="1">
    <citation type="submission" date="2021-06" db="EMBL/GenBank/DDBJ databases">
        <title>Complete genome sequence of Nocardioides sp. G188.</title>
        <authorList>
            <person name="Im W.-T."/>
        </authorList>
    </citation>
    <scope>NUCLEOTIDE SEQUENCE</scope>
    <source>
        <strain evidence="1">G188</strain>
    </source>
</reference>
<accession>A0A975SVK3</accession>
<organism evidence="1 2">
    <name type="scientific">Nocardioides panacis</name>
    <dbReference type="NCBI Taxonomy" id="2849501"/>
    <lineage>
        <taxon>Bacteria</taxon>
        <taxon>Bacillati</taxon>
        <taxon>Actinomycetota</taxon>
        <taxon>Actinomycetes</taxon>
        <taxon>Propionibacteriales</taxon>
        <taxon>Nocardioidaceae</taxon>
        <taxon>Nocardioides</taxon>
    </lineage>
</organism>
<dbReference type="KEGG" id="nps:KRR39_14170"/>
<dbReference type="RefSeq" id="WP_216937805.1">
    <property type="nucleotide sequence ID" value="NZ_CP077062.1"/>
</dbReference>
<dbReference type="Proteomes" id="UP000683575">
    <property type="component" value="Chromosome"/>
</dbReference>
<keyword evidence="2" id="KW-1185">Reference proteome</keyword>
<gene>
    <name evidence="1" type="ORF">KRR39_14170</name>
</gene>
<evidence type="ECO:0000313" key="2">
    <source>
        <dbReference type="Proteomes" id="UP000683575"/>
    </source>
</evidence>
<name>A0A975SVK3_9ACTN</name>